<evidence type="ECO:0000313" key="16">
    <source>
        <dbReference type="EMBL" id="KAB0387096.1"/>
    </source>
</evidence>
<keyword evidence="3" id="KW-0679">Respiratory chain</keyword>
<comment type="caution">
    <text evidence="16">The sequence shown here is derived from an EMBL/GenBank/DDBJ whole genome shotgun (WGS) entry which is preliminary data.</text>
</comment>
<evidence type="ECO:0000256" key="11">
    <source>
        <dbReference type="ARBA" id="ARBA00061112"/>
    </source>
</evidence>
<dbReference type="Pfam" id="PF08997">
    <property type="entry name" value="UCR_6-4kD"/>
    <property type="match status" value="1"/>
</dbReference>
<reference evidence="16 17" key="1">
    <citation type="submission" date="2019-06" db="EMBL/GenBank/DDBJ databases">
        <title>Discovery of a novel chromosome fission-fusion reversal in muntjac.</title>
        <authorList>
            <person name="Mudd A.B."/>
            <person name="Bredeson J.V."/>
            <person name="Baum R."/>
            <person name="Hockemeyer D."/>
            <person name="Rokhsar D.S."/>
        </authorList>
    </citation>
    <scope>NUCLEOTIDE SEQUENCE [LARGE SCALE GENOMIC DNA]</scope>
    <source>
        <strain evidence="16">UCam_UCB_Mr</strain>
        <tissue evidence="16">Fibroblast cell line</tissue>
    </source>
</reference>
<evidence type="ECO:0000256" key="4">
    <source>
        <dbReference type="ARBA" id="ARBA00022692"/>
    </source>
</evidence>
<keyword evidence="8" id="KW-0496">Mitochondrion</keyword>
<evidence type="ECO:0000256" key="9">
    <source>
        <dbReference type="ARBA" id="ARBA00023136"/>
    </source>
</evidence>
<dbReference type="AlphaFoldDB" id="A0A5J5N3N8"/>
<evidence type="ECO:0000256" key="1">
    <source>
        <dbReference type="ARBA" id="ARBA00004434"/>
    </source>
</evidence>
<dbReference type="InterPro" id="IPR029027">
    <property type="entry name" value="Single_a-helix_sf"/>
</dbReference>
<evidence type="ECO:0000256" key="10">
    <source>
        <dbReference type="ARBA" id="ARBA00046393"/>
    </source>
</evidence>
<comment type="similarity">
    <text evidence="11">Belongs to the UQCR11/QCR10 family.</text>
</comment>
<comment type="subunit">
    <text evidence="10">Component of the ubiquinol-cytochrome c oxidoreductase (cytochrome b-c1 complex, complex III, CIII), a multisubunit enzyme composed of 11 subunits. The complex is composed of 3 respiratory subunits cytochrome b, cytochrome c1 and Rieske protein UQCRFS1, 2 core protein subunits UQCRC1/QCR1 and UQCRC2/QCR2, and 6 low-molecular weight protein subunits UQCRH/QCR6, UQCRB/QCR7, UQCRQ/QCR8, UQCR10/QCR9, UQCR11/QCR10 and subunit 9, the cleavage product of Rieske protein UQCRFS1. The complex exists as an obligatory dimer and forms supercomplexes (SCs) in the inner mitochondrial membrane with NADH-ubiquinone oxidoreductase (complex I, CI) and cytochrome c oxidase (complex IV, CIV), resulting in different assemblies (supercomplex SCI(1)III(2)IV(1) and megacomplex MCI(2)III(2)IV(2)).</text>
</comment>
<organism evidence="16 17">
    <name type="scientific">Muntiacus reevesi</name>
    <name type="common">Reeves' muntjac</name>
    <name type="synonym">Cervus reevesi</name>
    <dbReference type="NCBI Taxonomy" id="9886"/>
    <lineage>
        <taxon>Eukaryota</taxon>
        <taxon>Metazoa</taxon>
        <taxon>Chordata</taxon>
        <taxon>Craniata</taxon>
        <taxon>Vertebrata</taxon>
        <taxon>Euteleostomi</taxon>
        <taxon>Mammalia</taxon>
        <taxon>Eutheria</taxon>
        <taxon>Laurasiatheria</taxon>
        <taxon>Artiodactyla</taxon>
        <taxon>Ruminantia</taxon>
        <taxon>Pecora</taxon>
        <taxon>Cervidae</taxon>
        <taxon>Muntiacinae</taxon>
        <taxon>Muntiacus</taxon>
    </lineage>
</organism>
<dbReference type="Proteomes" id="UP000326062">
    <property type="component" value="Chromosome 1"/>
</dbReference>
<protein>
    <recommendedName>
        <fullName evidence="12">Cytochrome b-c1 complex subunit 10</fullName>
    </recommendedName>
    <alternativeName>
        <fullName evidence="13">Complex III subunit 10</fullName>
    </alternativeName>
    <alternativeName>
        <fullName evidence="14">Complex III subunit XI</fullName>
    </alternativeName>
    <alternativeName>
        <fullName evidence="15">Ubiquinol-cytochrome c reductase complex 6.4 kDa protein</fullName>
    </alternativeName>
</protein>
<dbReference type="SUPFAM" id="SSF81518">
    <property type="entry name" value="Subunit XI (6.4 kDa protein) of cytochrome bc1 complex (Ubiquinol-cytochrome c reductase)"/>
    <property type="match status" value="1"/>
</dbReference>
<evidence type="ECO:0000256" key="12">
    <source>
        <dbReference type="ARBA" id="ARBA00068589"/>
    </source>
</evidence>
<comment type="subcellular location">
    <subcellularLocation>
        <location evidence="1">Mitochondrion inner membrane</location>
        <topology evidence="1">Single-pass membrane protein</topology>
    </subcellularLocation>
</comment>
<proteinExistence type="inferred from homology"/>
<dbReference type="FunFam" id="1.20.5.220:FF:000004">
    <property type="entry name" value="Cytochrome b-c1 complex subunit 10"/>
    <property type="match status" value="1"/>
</dbReference>
<dbReference type="PANTHER" id="PTHR15420">
    <property type="entry name" value="UBIQUINOL-CYTOCHROME C REDUCTASE COMPLEX 6.4 KD PROTEIN"/>
    <property type="match status" value="1"/>
</dbReference>
<evidence type="ECO:0000256" key="13">
    <source>
        <dbReference type="ARBA" id="ARBA00075865"/>
    </source>
</evidence>
<evidence type="ECO:0000256" key="2">
    <source>
        <dbReference type="ARBA" id="ARBA00022448"/>
    </source>
</evidence>
<keyword evidence="4" id="KW-0812">Transmembrane</keyword>
<keyword evidence="5" id="KW-0999">Mitochondrion inner membrane</keyword>
<keyword evidence="17" id="KW-1185">Reference proteome</keyword>
<name>A0A5J5N3N8_MUNRE</name>
<evidence type="ECO:0000256" key="7">
    <source>
        <dbReference type="ARBA" id="ARBA00022989"/>
    </source>
</evidence>
<dbReference type="GO" id="GO:0006122">
    <property type="term" value="P:mitochondrial electron transport, ubiquinol to cytochrome c"/>
    <property type="evidence" value="ECO:0007669"/>
    <property type="project" value="InterPro"/>
</dbReference>
<sequence>MLTRFLGLRYHWLARNWVPPASMRGAMGAVGLVWATDWQLILHWVPYINSKFKRGD</sequence>
<evidence type="ECO:0000256" key="8">
    <source>
        <dbReference type="ARBA" id="ARBA00023128"/>
    </source>
</evidence>
<dbReference type="Gene3D" id="1.20.5.220">
    <property type="match status" value="1"/>
</dbReference>
<gene>
    <name evidence="16" type="ORF">FD755_002052</name>
</gene>
<keyword evidence="2" id="KW-0813">Transport</keyword>
<keyword evidence="7" id="KW-1133">Transmembrane helix</keyword>
<dbReference type="GO" id="GO:0005743">
    <property type="term" value="C:mitochondrial inner membrane"/>
    <property type="evidence" value="ECO:0007669"/>
    <property type="project" value="UniProtKB-SubCell"/>
</dbReference>
<evidence type="ECO:0000313" key="17">
    <source>
        <dbReference type="Proteomes" id="UP000326062"/>
    </source>
</evidence>
<dbReference type="InterPro" id="IPR015089">
    <property type="entry name" value="UQCR"/>
</dbReference>
<keyword evidence="6" id="KW-0249">Electron transport</keyword>
<evidence type="ECO:0000256" key="14">
    <source>
        <dbReference type="ARBA" id="ARBA00076084"/>
    </source>
</evidence>
<evidence type="ECO:0000256" key="5">
    <source>
        <dbReference type="ARBA" id="ARBA00022792"/>
    </source>
</evidence>
<dbReference type="PANTHER" id="PTHR15420:SF2">
    <property type="entry name" value="CYTOCHROME B-C1 COMPLEX SUBUNIT 10"/>
    <property type="match status" value="1"/>
</dbReference>
<evidence type="ECO:0000256" key="15">
    <source>
        <dbReference type="ARBA" id="ARBA00080549"/>
    </source>
</evidence>
<evidence type="ECO:0000256" key="3">
    <source>
        <dbReference type="ARBA" id="ARBA00022660"/>
    </source>
</evidence>
<accession>A0A5J5N3N8</accession>
<evidence type="ECO:0000256" key="6">
    <source>
        <dbReference type="ARBA" id="ARBA00022982"/>
    </source>
</evidence>
<keyword evidence="9" id="KW-0472">Membrane</keyword>
<dbReference type="EMBL" id="VCEB01000001">
    <property type="protein sequence ID" value="KAB0387096.1"/>
    <property type="molecule type" value="Genomic_DNA"/>
</dbReference>